<protein>
    <submittedName>
        <fullName evidence="1">Uncharacterized protein</fullName>
    </submittedName>
</protein>
<organism evidence="1 4">
    <name type="scientific">Streptococcus sanguinis</name>
    <dbReference type="NCBI Taxonomy" id="1305"/>
    <lineage>
        <taxon>Bacteria</taxon>
        <taxon>Bacillati</taxon>
        <taxon>Bacillota</taxon>
        <taxon>Bacilli</taxon>
        <taxon>Lactobacillales</taxon>
        <taxon>Streptococcaceae</taxon>
        <taxon>Streptococcus</taxon>
    </lineage>
</organism>
<dbReference type="Proteomes" id="UP000183504">
    <property type="component" value="Unassembled WGS sequence"/>
</dbReference>
<evidence type="ECO:0000313" key="3">
    <source>
        <dbReference type="EMBL" id="SQF35106.1"/>
    </source>
</evidence>
<evidence type="ECO:0000313" key="4">
    <source>
        <dbReference type="Proteomes" id="UP000183504"/>
    </source>
</evidence>
<evidence type="ECO:0000313" key="6">
    <source>
        <dbReference type="Proteomes" id="UP000277597"/>
    </source>
</evidence>
<accession>A0A0B7GLS9</accession>
<dbReference type="Proteomes" id="UP000249623">
    <property type="component" value="Chromosome 1"/>
</dbReference>
<dbReference type="Proteomes" id="UP000277597">
    <property type="component" value="Unassembled WGS sequence"/>
</dbReference>
<name>A0A0B7GLS9_STRSA</name>
<dbReference type="AlphaFoldDB" id="A0A0B7GLS9"/>
<dbReference type="RefSeq" id="WP_002924187.1">
    <property type="nucleotide sequence ID" value="NZ_CDMW01000001.1"/>
</dbReference>
<dbReference type="EMBL" id="RQZI01000031">
    <property type="protein sequence ID" value="RRC89639.1"/>
    <property type="molecule type" value="Genomic_DNA"/>
</dbReference>
<proteinExistence type="predicted"/>
<reference evidence="1 4" key="1">
    <citation type="submission" date="2015-01" db="EMBL/GenBank/DDBJ databases">
        <authorList>
            <person name="Pelicic Vladimir"/>
        </authorList>
    </citation>
    <scope>NUCLEOTIDE SEQUENCE [LARGE SCALE GENOMIC DNA]</scope>
    <source>
        <strain evidence="1 4">2908</strain>
    </source>
</reference>
<evidence type="ECO:0000313" key="5">
    <source>
        <dbReference type="Proteomes" id="UP000249623"/>
    </source>
</evidence>
<dbReference type="EMBL" id="CDMW01000001">
    <property type="protein sequence ID" value="CEL90641.1"/>
    <property type="molecule type" value="Genomic_DNA"/>
</dbReference>
<sequence length="123" mass="14264">MTYKTEYVLPMFSSNLEKEPEIQITGLEVAIRISGYDDEEQFSDVLLKFQSVLEFTRTSSKFGITEGSYDTVIKIENSKRLAELKEANERDYAFWSPNHYAFYLDGSGFFQIIADSFEVERLV</sequence>
<evidence type="ECO:0000313" key="1">
    <source>
        <dbReference type="EMBL" id="CEL90641.1"/>
    </source>
</evidence>
<dbReference type="EMBL" id="LS483346">
    <property type="protein sequence ID" value="SQF35106.1"/>
    <property type="molecule type" value="Genomic_DNA"/>
</dbReference>
<reference evidence="3 5" key="2">
    <citation type="submission" date="2018-06" db="EMBL/GenBank/DDBJ databases">
        <authorList>
            <consortium name="Pathogen Informatics"/>
            <person name="Doyle S."/>
        </authorList>
    </citation>
    <scope>NUCLEOTIDE SEQUENCE [LARGE SCALE GENOMIC DNA]</scope>
    <source>
        <strain evidence="3 5">NCTC11085</strain>
    </source>
</reference>
<evidence type="ECO:0000313" key="2">
    <source>
        <dbReference type="EMBL" id="RRC89639.1"/>
    </source>
</evidence>
<reference evidence="2 6" key="3">
    <citation type="submission" date="2018-11" db="EMBL/GenBank/DDBJ databases">
        <title>Genomes From Bacteria Associated with the Canine Oral Cavity: a Test Case for Automated Genome-Based Taxonomic Assignment.</title>
        <authorList>
            <person name="Coil D.A."/>
            <person name="Jospin G."/>
            <person name="Darling A.E."/>
            <person name="Wallis C."/>
            <person name="Davis I.J."/>
            <person name="Harris S."/>
            <person name="Eisen J.A."/>
            <person name="Holcombe L.J."/>
            <person name="O'Flynn C."/>
        </authorList>
    </citation>
    <scope>NUCLEOTIDE SEQUENCE [LARGE SCALE GENOMIC DNA]</scope>
    <source>
        <strain evidence="2 6">OH953</strain>
    </source>
</reference>
<gene>
    <name evidence="2" type="ORF">EII39_12360</name>
    <name evidence="3" type="ORF">NCTC11085_01483</name>
    <name evidence="1" type="ORF">SSV_1346</name>
</gene>